<organism evidence="4 5">
    <name type="scientific">Asaia siamensis</name>
    <dbReference type="NCBI Taxonomy" id="110479"/>
    <lineage>
        <taxon>Bacteria</taxon>
        <taxon>Pseudomonadati</taxon>
        <taxon>Pseudomonadota</taxon>
        <taxon>Alphaproteobacteria</taxon>
        <taxon>Acetobacterales</taxon>
        <taxon>Acetobacteraceae</taxon>
        <taxon>Asaia</taxon>
    </lineage>
</organism>
<dbReference type="PANTHER" id="PTHR43777">
    <property type="entry name" value="MOLYBDENUM COFACTOR CYTIDYLYLTRANSFERASE"/>
    <property type="match status" value="1"/>
</dbReference>
<feature type="compositionally biased region" description="Basic and acidic residues" evidence="2">
    <location>
        <begin position="180"/>
        <end position="193"/>
    </location>
</feature>
<dbReference type="RefSeq" id="WP_188425680.1">
    <property type="nucleotide sequence ID" value="NZ_BMCH01000002.1"/>
</dbReference>
<dbReference type="Gene3D" id="3.90.550.10">
    <property type="entry name" value="Spore Coat Polysaccharide Biosynthesis Protein SpsA, Chain A"/>
    <property type="match status" value="1"/>
</dbReference>
<feature type="compositionally biased region" description="Basic and acidic residues" evidence="2">
    <location>
        <begin position="208"/>
        <end position="221"/>
    </location>
</feature>
<gene>
    <name evidence="4" type="ORF">GCM10007207_09920</name>
</gene>
<dbReference type="EMBL" id="BMCH01000002">
    <property type="protein sequence ID" value="GGC26519.1"/>
    <property type="molecule type" value="Genomic_DNA"/>
</dbReference>
<dbReference type="PANTHER" id="PTHR43777:SF1">
    <property type="entry name" value="MOLYBDENUM COFACTOR CYTIDYLYLTRANSFERASE"/>
    <property type="match status" value="1"/>
</dbReference>
<name>A0ABQ1LNP1_9PROT</name>
<evidence type="ECO:0000313" key="4">
    <source>
        <dbReference type="EMBL" id="GGC26519.1"/>
    </source>
</evidence>
<dbReference type="Proteomes" id="UP000637769">
    <property type="component" value="Unassembled WGS sequence"/>
</dbReference>
<evidence type="ECO:0000256" key="1">
    <source>
        <dbReference type="ARBA" id="ARBA00022842"/>
    </source>
</evidence>
<reference evidence="5" key="1">
    <citation type="journal article" date="2019" name="Int. J. Syst. Evol. Microbiol.">
        <title>The Global Catalogue of Microorganisms (GCM) 10K type strain sequencing project: providing services to taxonomists for standard genome sequencing and annotation.</title>
        <authorList>
            <consortium name="The Broad Institute Genomics Platform"/>
            <consortium name="The Broad Institute Genome Sequencing Center for Infectious Disease"/>
            <person name="Wu L."/>
            <person name="Ma J."/>
        </authorList>
    </citation>
    <scope>NUCLEOTIDE SEQUENCE [LARGE SCALE GENOMIC DNA]</scope>
    <source>
        <strain evidence="5">CCM 7132</strain>
    </source>
</reference>
<accession>A0ABQ1LNP1</accession>
<keyword evidence="5" id="KW-1185">Reference proteome</keyword>
<dbReference type="InterPro" id="IPR029044">
    <property type="entry name" value="Nucleotide-diphossugar_trans"/>
</dbReference>
<evidence type="ECO:0000313" key="5">
    <source>
        <dbReference type="Proteomes" id="UP000637769"/>
    </source>
</evidence>
<dbReference type="Pfam" id="PF12804">
    <property type="entry name" value="NTP_transf_3"/>
    <property type="match status" value="1"/>
</dbReference>
<dbReference type="SUPFAM" id="SSF53448">
    <property type="entry name" value="Nucleotide-diphospho-sugar transferases"/>
    <property type="match status" value="1"/>
</dbReference>
<keyword evidence="1" id="KW-0460">Magnesium</keyword>
<sequence length="221" mass="24227">MTGQDCVLLVLGAGLSRRFGEDDKLEAVIGQRKLAHHLLGTVGNFNWQQKRVVHRANGNWHEAYEEAGFQSLINAASERGLGASLALGITGLPPETRVLVCLADMPFISTDLIGTLRAASEAVPDQIFASHSLDYRGPPAVFPVSDLRTLDPDSENGARPLLRRARLIAATPDEIRDIDFREDAQEADRRMRQAESASLAHTTGLGKTTKEPSSQEKRHRQ</sequence>
<proteinExistence type="predicted"/>
<feature type="domain" description="MobA-like NTP transferase" evidence="3">
    <location>
        <begin position="9"/>
        <end position="164"/>
    </location>
</feature>
<protein>
    <recommendedName>
        <fullName evidence="3">MobA-like NTP transferase domain-containing protein</fullName>
    </recommendedName>
</protein>
<evidence type="ECO:0000256" key="2">
    <source>
        <dbReference type="SAM" id="MobiDB-lite"/>
    </source>
</evidence>
<dbReference type="InterPro" id="IPR025877">
    <property type="entry name" value="MobA-like_NTP_Trfase"/>
</dbReference>
<evidence type="ECO:0000259" key="3">
    <source>
        <dbReference type="Pfam" id="PF12804"/>
    </source>
</evidence>
<feature type="region of interest" description="Disordered" evidence="2">
    <location>
        <begin position="180"/>
        <end position="221"/>
    </location>
</feature>
<comment type="caution">
    <text evidence="4">The sequence shown here is derived from an EMBL/GenBank/DDBJ whole genome shotgun (WGS) entry which is preliminary data.</text>
</comment>